<sequence length="87" mass="9622">MTHINRCIFRLGAYCRRIILLRSLHTGVMLFETSLSNLARKTLRDYVAGNLGSSEPGSNHSLIDALLSGNPHLKRTLETAVACGLER</sequence>
<reference evidence="1 2" key="1">
    <citation type="journal article" date="2016" name="PLoS ONE">
        <title>Sequence Assembly of Yarrowia lipolytica Strain W29/CLIB89 Shows Transposable Element Diversity.</title>
        <authorList>
            <person name="Magnan C."/>
            <person name="Yu J."/>
            <person name="Chang I."/>
            <person name="Jahn E."/>
            <person name="Kanomata Y."/>
            <person name="Wu J."/>
            <person name="Zeller M."/>
            <person name="Oakes M."/>
            <person name="Baldi P."/>
            <person name="Sandmeyer S."/>
        </authorList>
    </citation>
    <scope>NUCLEOTIDE SEQUENCE [LARGE SCALE GENOMIC DNA]</scope>
    <source>
        <strain evidence="2">CLIB89(W29)</strain>
    </source>
</reference>
<evidence type="ECO:0000313" key="1">
    <source>
        <dbReference type="EMBL" id="AOW04835.1"/>
    </source>
</evidence>
<dbReference type="Proteomes" id="UP000182444">
    <property type="component" value="Chromosome 1E"/>
</dbReference>
<evidence type="ECO:0000313" key="2">
    <source>
        <dbReference type="Proteomes" id="UP000182444"/>
    </source>
</evidence>
<gene>
    <name evidence="1" type="ORF">YALI1_E02525g</name>
</gene>
<dbReference type="GeneID" id="94583507"/>
<dbReference type="EMBL" id="CP017557">
    <property type="protein sequence ID" value="AOW04835.1"/>
    <property type="molecule type" value="Genomic_DNA"/>
</dbReference>
<dbReference type="RefSeq" id="XP_068138994.1">
    <property type="nucleotide sequence ID" value="XM_068282893.1"/>
</dbReference>
<accession>A0A1D8NGS3</accession>
<protein>
    <submittedName>
        <fullName evidence="1">Uncharacterized protein</fullName>
    </submittedName>
</protein>
<name>A0A1D8NGS3_YARLL</name>
<dbReference type="VEuPathDB" id="FungiDB:YALI1_E02525g"/>
<organism evidence="1 2">
    <name type="scientific">Yarrowia lipolytica</name>
    <name type="common">Candida lipolytica</name>
    <dbReference type="NCBI Taxonomy" id="4952"/>
    <lineage>
        <taxon>Eukaryota</taxon>
        <taxon>Fungi</taxon>
        <taxon>Dikarya</taxon>
        <taxon>Ascomycota</taxon>
        <taxon>Saccharomycotina</taxon>
        <taxon>Dipodascomycetes</taxon>
        <taxon>Dipodascales</taxon>
        <taxon>Dipodascales incertae sedis</taxon>
        <taxon>Yarrowia</taxon>
    </lineage>
</organism>
<dbReference type="AlphaFoldDB" id="A0A1D8NGS3"/>
<proteinExistence type="predicted"/>